<evidence type="ECO:0000313" key="2">
    <source>
        <dbReference type="Proteomes" id="UP000175616"/>
    </source>
</evidence>
<evidence type="ECO:0000313" key="1">
    <source>
        <dbReference type="EMBL" id="OFC37881.1"/>
    </source>
</evidence>
<reference evidence="1 2" key="1">
    <citation type="submission" date="2016-06" db="EMBL/GenBank/DDBJ databases">
        <title>Gene turnover analysis identifies the evolutionary adaptation of the extremophile Acidithiobacillus caldus.</title>
        <authorList>
            <person name="Zhang X."/>
        </authorList>
    </citation>
    <scope>NUCLEOTIDE SEQUENCE [LARGE SCALE GENOMIC DNA]</scope>
    <source>
        <strain evidence="1 2">DX</strain>
    </source>
</reference>
<protein>
    <submittedName>
        <fullName evidence="1">Uncharacterized protein</fullName>
    </submittedName>
</protein>
<dbReference type="Proteomes" id="UP000175616">
    <property type="component" value="Unassembled WGS sequence"/>
</dbReference>
<proteinExistence type="predicted"/>
<dbReference type="EMBL" id="LZYE01000063">
    <property type="protein sequence ID" value="OFC37881.1"/>
    <property type="molecule type" value="Genomic_DNA"/>
</dbReference>
<comment type="caution">
    <text evidence="1">The sequence shown here is derived from an EMBL/GenBank/DDBJ whole genome shotgun (WGS) entry which is preliminary data.</text>
</comment>
<name>A0A1E7YPQ7_9PROT</name>
<gene>
    <name evidence="1" type="ORF">BAE27_03375</name>
</gene>
<organism evidence="1 2">
    <name type="scientific">Acidithiobacillus caldus</name>
    <dbReference type="NCBI Taxonomy" id="33059"/>
    <lineage>
        <taxon>Bacteria</taxon>
        <taxon>Pseudomonadati</taxon>
        <taxon>Pseudomonadota</taxon>
        <taxon>Acidithiobacillia</taxon>
        <taxon>Acidithiobacillales</taxon>
        <taxon>Acidithiobacillaceae</taxon>
        <taxon>Acidithiobacillus</taxon>
    </lineage>
</organism>
<dbReference type="AlphaFoldDB" id="A0A1E7YPQ7"/>
<sequence length="67" mass="7209">MRVKKFFNDARRQKLSHEISLLGQGVAGVLAYSGYTESHNLAILQGAIAWALAQVIATVILPEGGTQ</sequence>
<dbReference type="RefSeq" id="WP_070114136.1">
    <property type="nucleotide sequence ID" value="NZ_LZYE01000063.1"/>
</dbReference>
<accession>A0A1E7YPQ7</accession>